<keyword evidence="1" id="KW-0732">Signal</keyword>
<feature type="chain" id="PRO_5011475299" evidence="1">
    <location>
        <begin position="21"/>
        <end position="187"/>
    </location>
</feature>
<reference evidence="3 4" key="1">
    <citation type="submission" date="2016-10" db="EMBL/GenBank/DDBJ databases">
        <authorList>
            <person name="de Groot N.N."/>
        </authorList>
    </citation>
    <scope>NUCLEOTIDE SEQUENCE [LARGE SCALE GENOMIC DNA]</scope>
    <source>
        <strain evidence="3 4">DSM 22900</strain>
    </source>
</reference>
<organism evidence="3 4">
    <name type="scientific">Parapedobacter composti</name>
    <dbReference type="NCBI Taxonomy" id="623281"/>
    <lineage>
        <taxon>Bacteria</taxon>
        <taxon>Pseudomonadati</taxon>
        <taxon>Bacteroidota</taxon>
        <taxon>Sphingobacteriia</taxon>
        <taxon>Sphingobacteriales</taxon>
        <taxon>Sphingobacteriaceae</taxon>
        <taxon>Parapedobacter</taxon>
    </lineage>
</organism>
<dbReference type="Pfam" id="PF13568">
    <property type="entry name" value="OMP_b-brl_2"/>
    <property type="match status" value="1"/>
</dbReference>
<sequence>MKTIGTCLAMLAGLAGTQVATGQTLDLGVKAGVNYGMLHSGAGAVSDASGKTGWHVGLFARTGNDFYFQPEVNYTSFSSEFSYEGQVYEPRFRQLNVPLMAGYRIISNGNMNLRVSAGPDVNLNLNTPVAPQATSYRRFTVGGVLNAGVDLGRATFDVRYSRGLTDINEGLKQKTGVLGFSVGFKIQ</sequence>
<dbReference type="AlphaFoldDB" id="A0A1I1H7W3"/>
<evidence type="ECO:0000256" key="1">
    <source>
        <dbReference type="SAM" id="SignalP"/>
    </source>
</evidence>
<evidence type="ECO:0000259" key="2">
    <source>
        <dbReference type="Pfam" id="PF13568"/>
    </source>
</evidence>
<protein>
    <submittedName>
        <fullName evidence="3">Outer membrane protein beta-barrel domain-containing protein</fullName>
    </submittedName>
</protein>
<evidence type="ECO:0000313" key="3">
    <source>
        <dbReference type="EMBL" id="SFC19682.1"/>
    </source>
</evidence>
<evidence type="ECO:0000313" key="4">
    <source>
        <dbReference type="Proteomes" id="UP000199577"/>
    </source>
</evidence>
<name>A0A1I1H7W3_9SPHI</name>
<dbReference type="EMBL" id="FOLL01000006">
    <property type="protein sequence ID" value="SFC19682.1"/>
    <property type="molecule type" value="Genomic_DNA"/>
</dbReference>
<accession>A0A1I1H7W3</accession>
<feature type="domain" description="Outer membrane protein beta-barrel" evidence="2">
    <location>
        <begin position="23"/>
        <end position="167"/>
    </location>
</feature>
<gene>
    <name evidence="3" type="ORF">SAMN05421747_10636</name>
</gene>
<keyword evidence="4" id="KW-1185">Reference proteome</keyword>
<dbReference type="InterPro" id="IPR025665">
    <property type="entry name" value="Beta-barrel_OMP_2"/>
</dbReference>
<dbReference type="Proteomes" id="UP000199577">
    <property type="component" value="Unassembled WGS sequence"/>
</dbReference>
<feature type="signal peptide" evidence="1">
    <location>
        <begin position="1"/>
        <end position="20"/>
    </location>
</feature>
<proteinExistence type="predicted"/>
<dbReference type="STRING" id="623281.SAMN05421747_10636"/>